<sequence>MGASGPVSAVFCMAPDSRTGPPVPCTAAPTVRAGAAAGAWVARTPVPGHPVCATARQVRGRALRSRNSVSTVSISGEW</sequence>
<comment type="caution">
    <text evidence="1">The sequence shown here is derived from an EMBL/GenBank/DDBJ whole genome shotgun (WGS) entry which is preliminary data.</text>
</comment>
<reference evidence="2" key="1">
    <citation type="journal article" date="2019" name="Int. J. Syst. Evol. Microbiol.">
        <title>The Global Catalogue of Microorganisms (GCM) 10K type strain sequencing project: providing services to taxonomists for standard genome sequencing and annotation.</title>
        <authorList>
            <consortium name="The Broad Institute Genomics Platform"/>
            <consortium name="The Broad Institute Genome Sequencing Center for Infectious Disease"/>
            <person name="Wu L."/>
            <person name="Ma J."/>
        </authorList>
    </citation>
    <scope>NUCLEOTIDE SEQUENCE [LARGE SCALE GENOMIC DNA]</scope>
    <source>
        <strain evidence="2">JCM 3399</strain>
    </source>
</reference>
<accession>A0ABQ2URV4</accession>
<evidence type="ECO:0000313" key="1">
    <source>
        <dbReference type="EMBL" id="GGU50663.1"/>
    </source>
</evidence>
<protein>
    <submittedName>
        <fullName evidence="1">Uncharacterized protein</fullName>
    </submittedName>
</protein>
<dbReference type="EMBL" id="BMRP01000003">
    <property type="protein sequence ID" value="GGU50663.1"/>
    <property type="molecule type" value="Genomic_DNA"/>
</dbReference>
<evidence type="ECO:0000313" key="2">
    <source>
        <dbReference type="Proteomes" id="UP000654471"/>
    </source>
</evidence>
<organism evidence="1 2">
    <name type="scientific">Streptomyces albospinus</name>
    <dbReference type="NCBI Taxonomy" id="285515"/>
    <lineage>
        <taxon>Bacteria</taxon>
        <taxon>Bacillati</taxon>
        <taxon>Actinomycetota</taxon>
        <taxon>Actinomycetes</taxon>
        <taxon>Kitasatosporales</taxon>
        <taxon>Streptomycetaceae</taxon>
        <taxon>Streptomyces</taxon>
    </lineage>
</organism>
<name>A0ABQ2URV4_9ACTN</name>
<dbReference type="Proteomes" id="UP000654471">
    <property type="component" value="Unassembled WGS sequence"/>
</dbReference>
<gene>
    <name evidence="1" type="ORF">GCM10010211_13870</name>
</gene>
<proteinExistence type="predicted"/>
<keyword evidence="2" id="KW-1185">Reference proteome</keyword>